<protein>
    <submittedName>
        <fullName evidence="2">PCI domain-containing protein 2 homolog</fullName>
    </submittedName>
</protein>
<organism evidence="2 3">
    <name type="scientific">Seminavis robusta</name>
    <dbReference type="NCBI Taxonomy" id="568900"/>
    <lineage>
        <taxon>Eukaryota</taxon>
        <taxon>Sar</taxon>
        <taxon>Stramenopiles</taxon>
        <taxon>Ochrophyta</taxon>
        <taxon>Bacillariophyta</taxon>
        <taxon>Bacillariophyceae</taxon>
        <taxon>Bacillariophycidae</taxon>
        <taxon>Naviculales</taxon>
        <taxon>Naviculaceae</taxon>
        <taxon>Seminavis</taxon>
    </lineage>
</organism>
<dbReference type="InterPro" id="IPR000717">
    <property type="entry name" value="PCI_dom"/>
</dbReference>
<evidence type="ECO:0000313" key="2">
    <source>
        <dbReference type="EMBL" id="CAB9498203.1"/>
    </source>
</evidence>
<evidence type="ECO:0000259" key="1">
    <source>
        <dbReference type="PROSITE" id="PS50250"/>
    </source>
</evidence>
<gene>
    <name evidence="2" type="ORF">SEMRO_33_G021380.1</name>
</gene>
<proteinExistence type="predicted"/>
<reference evidence="2" key="1">
    <citation type="submission" date="2020-06" db="EMBL/GenBank/DDBJ databases">
        <authorList>
            <consortium name="Plant Systems Biology data submission"/>
        </authorList>
    </citation>
    <scope>NUCLEOTIDE SEQUENCE</scope>
    <source>
        <strain evidence="2">D6</strain>
    </source>
</reference>
<dbReference type="GO" id="GO:0070390">
    <property type="term" value="C:transcription export complex 2"/>
    <property type="evidence" value="ECO:0007669"/>
    <property type="project" value="TreeGrafter"/>
</dbReference>
<name>A0A9N8H152_9STRA</name>
<comment type="caution">
    <text evidence="2">The sequence shown here is derived from an EMBL/GenBank/DDBJ whole genome shotgun (WGS) entry which is preliminary data.</text>
</comment>
<feature type="domain" description="PCI" evidence="1">
    <location>
        <begin position="222"/>
        <end position="402"/>
    </location>
</feature>
<evidence type="ECO:0000313" key="3">
    <source>
        <dbReference type="Proteomes" id="UP001153069"/>
    </source>
</evidence>
<keyword evidence="3" id="KW-1185">Reference proteome</keyword>
<dbReference type="GO" id="GO:0016973">
    <property type="term" value="P:poly(A)+ mRNA export from nucleus"/>
    <property type="evidence" value="ECO:0007669"/>
    <property type="project" value="TreeGrafter"/>
</dbReference>
<dbReference type="Pfam" id="PF01399">
    <property type="entry name" value="PCI"/>
    <property type="match status" value="1"/>
</dbReference>
<dbReference type="InterPro" id="IPR036388">
    <property type="entry name" value="WH-like_DNA-bd_sf"/>
</dbReference>
<dbReference type="PROSITE" id="PS50250">
    <property type="entry name" value="PCI"/>
    <property type="match status" value="1"/>
</dbReference>
<dbReference type="Gene3D" id="1.10.10.10">
    <property type="entry name" value="Winged helix-like DNA-binding domain superfamily/Winged helix DNA-binding domain"/>
    <property type="match status" value="1"/>
</dbReference>
<dbReference type="GO" id="GO:0006368">
    <property type="term" value="P:transcription elongation by RNA polymerase II"/>
    <property type="evidence" value="ECO:0007669"/>
    <property type="project" value="TreeGrafter"/>
</dbReference>
<dbReference type="GO" id="GO:0003723">
    <property type="term" value="F:RNA binding"/>
    <property type="evidence" value="ECO:0007669"/>
    <property type="project" value="InterPro"/>
</dbReference>
<sequence length="411" mass="46365">MTVVNRDGKVSELQNALNAFDLDQIASVFVLPKVASTSTASGRSTSSSSGKSVSLQDHGLDWSSTLTQYCNASDAALAGDASKMFESQCALHSSFHSVFSSSQGNWLVPTLHMICKMTHKAAIAADRYTSTSASSKDSNAHLQKAVTLLQESYSKTSNDRREFKADAPLDDQEGSKKAGVLKIVNELFAIYFRLNTLRLCKNLLRPVESRKLHQMGKMADMVTYRYYVGRLNLFEDQYQAAEQSLEYALKHCHKNAFENKRRILRYLVPVKLFRGRLPSLQLLEKYGLLEFLPIVEGVRTGDLRLFQGGLVKSQDIFIHRGTYLLLEKCKTVCYRNLFKRIHVITERHQIPLNTVAKSLKWLGMPIDLDEVECILANLIFRGYIRGYLSHAKRVLVLSKRDPFPVSAVIMK</sequence>
<dbReference type="AlphaFoldDB" id="A0A9N8H152"/>
<dbReference type="EMBL" id="CAICTM010000033">
    <property type="protein sequence ID" value="CAB9498203.1"/>
    <property type="molecule type" value="Genomic_DNA"/>
</dbReference>
<dbReference type="PANTHER" id="PTHR12732">
    <property type="entry name" value="UNCHARACTERIZED PROTEASOME COMPONENT REGION PCI-CONTAINING"/>
    <property type="match status" value="1"/>
</dbReference>
<dbReference type="GO" id="GO:0000973">
    <property type="term" value="P:post-transcriptional tethering of RNA polymerase II gene DNA at nuclear periphery"/>
    <property type="evidence" value="ECO:0007669"/>
    <property type="project" value="TreeGrafter"/>
</dbReference>
<accession>A0A9N8H152</accession>
<dbReference type="SMART" id="SM00753">
    <property type="entry name" value="PAM"/>
    <property type="match status" value="1"/>
</dbReference>
<dbReference type="Proteomes" id="UP001153069">
    <property type="component" value="Unassembled WGS sequence"/>
</dbReference>
<dbReference type="PANTHER" id="PTHR12732:SF0">
    <property type="entry name" value="PCI DOMAIN-CONTAINING PROTEIN 2"/>
    <property type="match status" value="1"/>
</dbReference>
<dbReference type="InterPro" id="IPR045114">
    <property type="entry name" value="Csn12-like"/>
</dbReference>
<dbReference type="OrthoDB" id="10252687at2759"/>
<dbReference type="GO" id="GO:0003690">
    <property type="term" value="F:double-stranded DNA binding"/>
    <property type="evidence" value="ECO:0007669"/>
    <property type="project" value="InterPro"/>
</dbReference>